<keyword evidence="5 9" id="KW-0560">Oxidoreductase</keyword>
<dbReference type="AlphaFoldDB" id="A0AB34PMB5"/>
<name>A0AB34PMB5_CANAX</name>
<dbReference type="GO" id="GO:0005506">
    <property type="term" value="F:iron ion binding"/>
    <property type="evidence" value="ECO:0007669"/>
    <property type="project" value="InterPro"/>
</dbReference>
<keyword evidence="3 8" id="KW-0349">Heme</keyword>
<dbReference type="GO" id="GO:0016712">
    <property type="term" value="F:oxidoreductase activity, acting on paired donors, with incorporation or reduction of molecular oxygen, reduced flavin or flavoprotein as one donor, and incorporation of one atom of oxygen"/>
    <property type="evidence" value="ECO:0007669"/>
    <property type="project" value="InterPro"/>
</dbReference>
<evidence type="ECO:0008006" key="12">
    <source>
        <dbReference type="Google" id="ProtNLM"/>
    </source>
</evidence>
<evidence type="ECO:0000256" key="4">
    <source>
        <dbReference type="ARBA" id="ARBA00022723"/>
    </source>
</evidence>
<organism evidence="10 11">
    <name type="scientific">Candida albicans P78048</name>
    <dbReference type="NCBI Taxonomy" id="1094989"/>
    <lineage>
        <taxon>Eukaryota</taxon>
        <taxon>Fungi</taxon>
        <taxon>Dikarya</taxon>
        <taxon>Ascomycota</taxon>
        <taxon>Saccharomycotina</taxon>
        <taxon>Pichiomycetes</taxon>
        <taxon>Debaryomycetaceae</taxon>
        <taxon>Candida/Lodderomyces clade</taxon>
        <taxon>Candida</taxon>
    </lineage>
</organism>
<proteinExistence type="inferred from homology"/>
<evidence type="ECO:0000256" key="9">
    <source>
        <dbReference type="RuleBase" id="RU000461"/>
    </source>
</evidence>
<dbReference type="PROSITE" id="PS00086">
    <property type="entry name" value="CYTOCHROME_P450"/>
    <property type="match status" value="1"/>
</dbReference>
<dbReference type="GO" id="GO:0020037">
    <property type="term" value="F:heme binding"/>
    <property type="evidence" value="ECO:0007669"/>
    <property type="project" value="InterPro"/>
</dbReference>
<dbReference type="Gene3D" id="1.10.630.10">
    <property type="entry name" value="Cytochrome P450"/>
    <property type="match status" value="1"/>
</dbReference>
<dbReference type="EMBL" id="AJIX01000040">
    <property type="protein sequence ID" value="KGR05122.1"/>
    <property type="molecule type" value="Genomic_DNA"/>
</dbReference>
<protein>
    <recommendedName>
        <fullName evidence="12">Cytochrome P450</fullName>
    </recommendedName>
</protein>
<evidence type="ECO:0000256" key="6">
    <source>
        <dbReference type="ARBA" id="ARBA00023004"/>
    </source>
</evidence>
<comment type="cofactor">
    <cofactor evidence="1 8">
        <name>heme</name>
        <dbReference type="ChEBI" id="CHEBI:30413"/>
    </cofactor>
</comment>
<dbReference type="InterPro" id="IPR017972">
    <property type="entry name" value="Cyt_P450_CS"/>
</dbReference>
<accession>A0AB34PMB5</accession>
<comment type="similarity">
    <text evidence="2 9">Belongs to the cytochrome P450 family.</text>
</comment>
<evidence type="ECO:0000313" key="10">
    <source>
        <dbReference type="EMBL" id="KGR05122.1"/>
    </source>
</evidence>
<keyword evidence="4 8" id="KW-0479">Metal-binding</keyword>
<dbReference type="InterPro" id="IPR036396">
    <property type="entry name" value="Cyt_P450_sf"/>
</dbReference>
<reference evidence="10 11" key="1">
    <citation type="submission" date="2013-12" db="EMBL/GenBank/DDBJ databases">
        <title>The Genome Sequence of Candida albicans P78048.</title>
        <authorList>
            <consortium name="The Broad Institute Genome Sequencing Platform"/>
            <consortium name="The Broad Institute Genome Sequencing Center for Infectious Disease"/>
            <person name="Cuomo C."/>
            <person name="Bennett R."/>
            <person name="Hirakawa M."/>
            <person name="Noverr M."/>
            <person name="Mitchell A."/>
            <person name="Young S.K."/>
            <person name="Zeng Q."/>
            <person name="Gargeya S."/>
            <person name="Fitzgerald M."/>
            <person name="Abouelleil A."/>
            <person name="Alvarado L."/>
            <person name="Berlin A.M."/>
            <person name="Chapman S.B."/>
            <person name="Dewar J."/>
            <person name="Goldberg J."/>
            <person name="Griggs A."/>
            <person name="Gujja S."/>
            <person name="Hansen M."/>
            <person name="Howarth C."/>
            <person name="Imamovic A."/>
            <person name="Larimer J."/>
            <person name="McCowan C."/>
            <person name="Murphy C."/>
            <person name="Pearson M."/>
            <person name="Priest M."/>
            <person name="Roberts A."/>
            <person name="Saif S."/>
            <person name="Shea T."/>
            <person name="Sykes S."/>
            <person name="Wortman J."/>
            <person name="Nusbaum C."/>
            <person name="Birren B."/>
        </authorList>
    </citation>
    <scope>NUCLEOTIDE SEQUENCE [LARGE SCALE GENOMIC DNA]</scope>
    <source>
        <strain evidence="10 11">P78048</strain>
    </source>
</reference>
<dbReference type="SMR" id="A0AB34PMB5"/>
<dbReference type="PANTHER" id="PTHR24287">
    <property type="entry name" value="P450, PUTATIVE (EUROFUNG)-RELATED"/>
    <property type="match status" value="1"/>
</dbReference>
<evidence type="ECO:0000256" key="7">
    <source>
        <dbReference type="ARBA" id="ARBA00023033"/>
    </source>
</evidence>
<dbReference type="SUPFAM" id="SSF48264">
    <property type="entry name" value="Cytochrome P450"/>
    <property type="match status" value="1"/>
</dbReference>
<dbReference type="PRINTS" id="PR00385">
    <property type="entry name" value="P450"/>
</dbReference>
<keyword evidence="6 8" id="KW-0408">Iron</keyword>
<evidence type="ECO:0000256" key="3">
    <source>
        <dbReference type="ARBA" id="ARBA00022617"/>
    </source>
</evidence>
<dbReference type="InterPro" id="IPR002974">
    <property type="entry name" value="Cyt_P450_E_CYP52_ascomycetes"/>
</dbReference>
<dbReference type="PANTHER" id="PTHR24287:SF1">
    <property type="entry name" value="P450, PUTATIVE (EUROFUNG)-RELATED"/>
    <property type="match status" value="1"/>
</dbReference>
<gene>
    <name evidence="10" type="ORF">MG3_05117</name>
</gene>
<evidence type="ECO:0000256" key="8">
    <source>
        <dbReference type="PIRSR" id="PIRSR602402-1"/>
    </source>
</evidence>
<dbReference type="Pfam" id="PF00067">
    <property type="entry name" value="p450"/>
    <property type="match status" value="1"/>
</dbReference>
<evidence type="ECO:0000256" key="2">
    <source>
        <dbReference type="ARBA" id="ARBA00010617"/>
    </source>
</evidence>
<dbReference type="InterPro" id="IPR047146">
    <property type="entry name" value="Cyt_P450_E_CYP52_fungi"/>
</dbReference>
<dbReference type="PRINTS" id="PR00464">
    <property type="entry name" value="EP450II"/>
</dbReference>
<evidence type="ECO:0000256" key="1">
    <source>
        <dbReference type="ARBA" id="ARBA00001971"/>
    </source>
</evidence>
<feature type="binding site" description="axial binding residue" evidence="8">
    <location>
        <position position="457"/>
    </location>
    <ligand>
        <name>heme</name>
        <dbReference type="ChEBI" id="CHEBI:30413"/>
    </ligand>
    <ligandPart>
        <name>Fe</name>
        <dbReference type="ChEBI" id="CHEBI:18248"/>
    </ligandPart>
</feature>
<evidence type="ECO:0000256" key="5">
    <source>
        <dbReference type="ARBA" id="ARBA00023002"/>
    </source>
</evidence>
<evidence type="ECO:0000313" key="11">
    <source>
        <dbReference type="Proteomes" id="UP000030161"/>
    </source>
</evidence>
<sequence length="507" mass="58293">MLILLPIAVIAASIYYIAEYWKRESIKRKYDCQPVKQAPLVTWYDIFGIKALVDNSNLTKSGYFYQDIQRKLDNLDTTTMKTTALGKNQIITIEPENFRTMCSSADLNNWTIGTRPIALKPLLGNGIFSSEGESWKHSRIMLRPIFAKEHIKQITAMESYIQSLIKVIKLQQQGEGEFDLQHLFHCFTIDYATDFLFGESCDCLKSILGETSISTMSEEEKSKFAPNFDVMQYHMTKRLVFGYFSFLVNPPEFKNAVKHLHEFVFHFVDRAINFTDEELNDPSKNYVFLYQLAKQTKDRKVILDELLSVLLAGRNTTASLLSFMFFELAQNKPVWNKLKKEITEHFPDVESITFETIHNCEYLRWCIHESLRINPPVPINTRTANRDTVLPKGGGKGNNYPIFVRKGEQVIFPLFSSNRQERFFGPEPEKYIPERWANLPRNGGVAFGPFGTGPRLCLGQQLALVEASYVTIRLLQTFSQLDSNHTECRRSVGATMRLMDGCQVTLK</sequence>
<dbReference type="PRINTS" id="PR01239">
    <property type="entry name" value="EP450IICYP52"/>
</dbReference>
<comment type="caution">
    <text evidence="10">The sequence shown here is derived from an EMBL/GenBank/DDBJ whole genome shotgun (WGS) entry which is preliminary data.</text>
</comment>
<dbReference type="CDD" id="cd11063">
    <property type="entry name" value="CYP52"/>
    <property type="match status" value="1"/>
</dbReference>
<dbReference type="InterPro" id="IPR001128">
    <property type="entry name" value="Cyt_P450"/>
</dbReference>
<dbReference type="Proteomes" id="UP000030161">
    <property type="component" value="Unassembled WGS sequence"/>
</dbReference>
<keyword evidence="7 9" id="KW-0503">Monooxygenase</keyword>
<dbReference type="InterPro" id="IPR002402">
    <property type="entry name" value="Cyt_P450_E_grp-II"/>
</dbReference>